<dbReference type="Proteomes" id="UP000288429">
    <property type="component" value="Unassembled WGS sequence"/>
</dbReference>
<name>A0A428UEF7_9HYPO</name>
<feature type="region of interest" description="Disordered" evidence="1">
    <location>
        <begin position="1"/>
        <end position="39"/>
    </location>
</feature>
<evidence type="ECO:0000256" key="1">
    <source>
        <dbReference type="SAM" id="MobiDB-lite"/>
    </source>
</evidence>
<keyword evidence="3" id="KW-1185">Reference proteome</keyword>
<gene>
    <name evidence="2" type="ORF">CDV31_006265</name>
</gene>
<evidence type="ECO:0000313" key="3">
    <source>
        <dbReference type="Proteomes" id="UP000288429"/>
    </source>
</evidence>
<protein>
    <submittedName>
        <fullName evidence="2">Uncharacterized protein</fullName>
    </submittedName>
</protein>
<organism evidence="2 3">
    <name type="scientific">Fusarium ambrosium</name>
    <dbReference type="NCBI Taxonomy" id="131363"/>
    <lineage>
        <taxon>Eukaryota</taxon>
        <taxon>Fungi</taxon>
        <taxon>Dikarya</taxon>
        <taxon>Ascomycota</taxon>
        <taxon>Pezizomycotina</taxon>
        <taxon>Sordariomycetes</taxon>
        <taxon>Hypocreomycetidae</taxon>
        <taxon>Hypocreales</taxon>
        <taxon>Nectriaceae</taxon>
        <taxon>Fusarium</taxon>
        <taxon>Fusarium solani species complex</taxon>
    </lineage>
</organism>
<reference evidence="2 3" key="1">
    <citation type="submission" date="2017-06" db="EMBL/GenBank/DDBJ databases">
        <title>Cmopartive genomic analysis of Ambrosia Fusariam Clade fungi.</title>
        <authorList>
            <person name="Stajich J.E."/>
            <person name="Carrillo J."/>
            <person name="Kijimoto T."/>
            <person name="Eskalen A."/>
            <person name="O'Donnell K."/>
            <person name="Kasson M."/>
        </authorList>
    </citation>
    <scope>NUCLEOTIDE SEQUENCE [LARGE SCALE GENOMIC DNA]</scope>
    <source>
        <strain evidence="2 3">NRRL 20438</strain>
    </source>
</reference>
<dbReference type="EMBL" id="NIZV01000069">
    <property type="protein sequence ID" value="RSM12689.1"/>
    <property type="molecule type" value="Genomic_DNA"/>
</dbReference>
<dbReference type="AlphaFoldDB" id="A0A428UEF7"/>
<comment type="caution">
    <text evidence="2">The sequence shown here is derived from an EMBL/GenBank/DDBJ whole genome shotgun (WGS) entry which is preliminary data.</text>
</comment>
<sequence length="69" mass="7487">MPSYLPDCLGSKTSQRNGTDKLLTGKAQPLGTGKSPSHTTVTLAYPRNLDIANFNGNNLNSVTVQYYKQ</sequence>
<proteinExistence type="predicted"/>
<accession>A0A428UEF7</accession>
<evidence type="ECO:0000313" key="2">
    <source>
        <dbReference type="EMBL" id="RSM12689.1"/>
    </source>
</evidence>